<feature type="region of interest" description="Disordered" evidence="1">
    <location>
        <begin position="139"/>
        <end position="160"/>
    </location>
</feature>
<dbReference type="EMBL" id="JARIHO010000112">
    <property type="protein sequence ID" value="KAJ7302717.1"/>
    <property type="molecule type" value="Genomic_DNA"/>
</dbReference>
<gene>
    <name evidence="3" type="ORF">DFH08DRAFT_945527</name>
</gene>
<keyword evidence="4" id="KW-1185">Reference proteome</keyword>
<evidence type="ECO:0000259" key="2">
    <source>
        <dbReference type="PROSITE" id="PS50048"/>
    </source>
</evidence>
<protein>
    <recommendedName>
        <fullName evidence="2">Zn(2)-C6 fungal-type domain-containing protein</fullName>
    </recommendedName>
</protein>
<dbReference type="GO" id="GO:0000981">
    <property type="term" value="F:DNA-binding transcription factor activity, RNA polymerase II-specific"/>
    <property type="evidence" value="ECO:0007669"/>
    <property type="project" value="InterPro"/>
</dbReference>
<dbReference type="InterPro" id="IPR036864">
    <property type="entry name" value="Zn2-C6_fun-type_DNA-bd_sf"/>
</dbReference>
<dbReference type="AlphaFoldDB" id="A0AAD6Z1B0"/>
<dbReference type="GO" id="GO:0008270">
    <property type="term" value="F:zinc ion binding"/>
    <property type="evidence" value="ECO:0007669"/>
    <property type="project" value="InterPro"/>
</dbReference>
<dbReference type="SMART" id="SM00066">
    <property type="entry name" value="GAL4"/>
    <property type="match status" value="1"/>
</dbReference>
<feature type="region of interest" description="Disordered" evidence="1">
    <location>
        <begin position="180"/>
        <end position="222"/>
    </location>
</feature>
<dbReference type="PROSITE" id="PS50048">
    <property type="entry name" value="ZN2_CY6_FUNGAL_2"/>
    <property type="match status" value="1"/>
</dbReference>
<dbReference type="Pfam" id="PF00172">
    <property type="entry name" value="Zn_clus"/>
    <property type="match status" value="1"/>
</dbReference>
<comment type="caution">
    <text evidence="3">The sequence shown here is derived from an EMBL/GenBank/DDBJ whole genome shotgun (WGS) entry which is preliminary data.</text>
</comment>
<evidence type="ECO:0000256" key="1">
    <source>
        <dbReference type="SAM" id="MobiDB-lite"/>
    </source>
</evidence>
<sequence>MSTSNSNSAKNTPRVVHRRTLLACTNCRKRKIRCFSPEKPLKSPCTRCSQKGLICEYVTVEQETDPMANQPSHLQPSPGLQAIPAMPSWAAQPVSSASFGFPAGRGMTPPLPYTAPPPPLSIPRYSGTAYPDLSLATPKAPCPHHTHSEASNPMPNQGYQYTPQASQAYPYMGGLSAVQPNVYPSENNGHPSYREQIPYDGVAPTPKYAVSGWPADQGSRRD</sequence>
<accession>A0AAD6Z1B0</accession>
<evidence type="ECO:0000313" key="3">
    <source>
        <dbReference type="EMBL" id="KAJ7302717.1"/>
    </source>
</evidence>
<dbReference type="SUPFAM" id="SSF57701">
    <property type="entry name" value="Zn2/Cys6 DNA-binding domain"/>
    <property type="match status" value="1"/>
</dbReference>
<name>A0AAD6Z1B0_9AGAR</name>
<dbReference type="CDD" id="cd00067">
    <property type="entry name" value="GAL4"/>
    <property type="match status" value="1"/>
</dbReference>
<dbReference type="Gene3D" id="4.10.240.10">
    <property type="entry name" value="Zn(2)-C6 fungal-type DNA-binding domain"/>
    <property type="match status" value="1"/>
</dbReference>
<feature type="compositionally biased region" description="Polar residues" evidence="1">
    <location>
        <begin position="149"/>
        <end position="160"/>
    </location>
</feature>
<proteinExistence type="predicted"/>
<dbReference type="PROSITE" id="PS00463">
    <property type="entry name" value="ZN2_CY6_FUNGAL_1"/>
    <property type="match status" value="1"/>
</dbReference>
<feature type="domain" description="Zn(2)-C6 fungal-type" evidence="2">
    <location>
        <begin position="23"/>
        <end position="57"/>
    </location>
</feature>
<feature type="compositionally biased region" description="Polar residues" evidence="1">
    <location>
        <begin position="180"/>
        <end position="190"/>
    </location>
</feature>
<organism evidence="3 4">
    <name type="scientific">Mycena albidolilacea</name>
    <dbReference type="NCBI Taxonomy" id="1033008"/>
    <lineage>
        <taxon>Eukaryota</taxon>
        <taxon>Fungi</taxon>
        <taxon>Dikarya</taxon>
        <taxon>Basidiomycota</taxon>
        <taxon>Agaricomycotina</taxon>
        <taxon>Agaricomycetes</taxon>
        <taxon>Agaricomycetidae</taxon>
        <taxon>Agaricales</taxon>
        <taxon>Marasmiineae</taxon>
        <taxon>Mycenaceae</taxon>
        <taxon>Mycena</taxon>
    </lineage>
</organism>
<reference evidence="3" key="1">
    <citation type="submission" date="2023-03" db="EMBL/GenBank/DDBJ databases">
        <title>Massive genome expansion in bonnet fungi (Mycena s.s.) driven by repeated elements and novel gene families across ecological guilds.</title>
        <authorList>
            <consortium name="Lawrence Berkeley National Laboratory"/>
            <person name="Harder C.B."/>
            <person name="Miyauchi S."/>
            <person name="Viragh M."/>
            <person name="Kuo A."/>
            <person name="Thoen E."/>
            <person name="Andreopoulos B."/>
            <person name="Lu D."/>
            <person name="Skrede I."/>
            <person name="Drula E."/>
            <person name="Henrissat B."/>
            <person name="Morin E."/>
            <person name="Kohler A."/>
            <person name="Barry K."/>
            <person name="LaButti K."/>
            <person name="Morin E."/>
            <person name="Salamov A."/>
            <person name="Lipzen A."/>
            <person name="Mereny Z."/>
            <person name="Hegedus B."/>
            <person name="Baldrian P."/>
            <person name="Stursova M."/>
            <person name="Weitz H."/>
            <person name="Taylor A."/>
            <person name="Grigoriev I.V."/>
            <person name="Nagy L.G."/>
            <person name="Martin F."/>
            <person name="Kauserud H."/>
        </authorList>
    </citation>
    <scope>NUCLEOTIDE SEQUENCE</scope>
    <source>
        <strain evidence="3">CBHHK002</strain>
    </source>
</reference>
<dbReference type="Proteomes" id="UP001218218">
    <property type="component" value="Unassembled WGS sequence"/>
</dbReference>
<evidence type="ECO:0000313" key="4">
    <source>
        <dbReference type="Proteomes" id="UP001218218"/>
    </source>
</evidence>
<dbReference type="InterPro" id="IPR001138">
    <property type="entry name" value="Zn2Cys6_DnaBD"/>
</dbReference>